<keyword evidence="10 16" id="KW-0418">Kinase</keyword>
<evidence type="ECO:0000256" key="16">
    <source>
        <dbReference type="HAMAP-Rule" id="MF_01274"/>
    </source>
</evidence>
<evidence type="ECO:0000256" key="11">
    <source>
        <dbReference type="ARBA" id="ARBA00022840"/>
    </source>
</evidence>
<dbReference type="GO" id="GO:0004594">
    <property type="term" value="F:pantothenate kinase activity"/>
    <property type="evidence" value="ECO:0007669"/>
    <property type="project" value="UniProtKB-UniRule"/>
</dbReference>
<dbReference type="CDD" id="cd24015">
    <property type="entry name" value="ASKHA_NBD_PanK-III"/>
    <property type="match status" value="1"/>
</dbReference>
<dbReference type="NCBIfam" id="NF009855">
    <property type="entry name" value="PRK13321.1"/>
    <property type="match status" value="1"/>
</dbReference>
<accession>A0A329R1G3</accession>
<dbReference type="UniPathway" id="UPA00241">
    <property type="reaction ID" value="UER00352"/>
</dbReference>
<evidence type="ECO:0000256" key="5">
    <source>
        <dbReference type="ARBA" id="ARBA00011738"/>
    </source>
</evidence>
<sequence length="258" mass="27322">MLLAIEAGNTDTVIGLIDDREVVHHWRVSTVPKRTADEFMALLRGLMAGAEDTVHGVVVCSTVPSVRRTMRALVARYYADLPSVMVEPGVRTGIPVMTDNPREVGTDRVLNALAAAHFYGTPCLVVSFATATTFDVVSSRGEYVGGAIAPGIGVSLEALGQAGAQLRQVELSRPRSVIAKNTVEAVQSGTLYGFSSLADGIIARMASELGVPTEELPVIATGGLAPSVLDEMSTVKHHDPWLTLLGLSLAYERNVLAT</sequence>
<evidence type="ECO:0000256" key="3">
    <source>
        <dbReference type="ARBA" id="ARBA00004496"/>
    </source>
</evidence>
<evidence type="ECO:0000256" key="10">
    <source>
        <dbReference type="ARBA" id="ARBA00022777"/>
    </source>
</evidence>
<dbReference type="OrthoDB" id="9804707at2"/>
<evidence type="ECO:0000256" key="14">
    <source>
        <dbReference type="ARBA" id="ARBA00038036"/>
    </source>
</evidence>
<dbReference type="GO" id="GO:0015937">
    <property type="term" value="P:coenzyme A biosynthetic process"/>
    <property type="evidence" value="ECO:0007669"/>
    <property type="project" value="UniProtKB-UniRule"/>
</dbReference>
<comment type="function">
    <text evidence="16">Catalyzes the phosphorylation of pantothenate (Pan), the first step in CoA biosynthesis.</text>
</comment>
<comment type="pathway">
    <text evidence="4 16">Cofactor biosynthesis; coenzyme A biosynthesis; CoA from (R)-pantothenate: step 1/5.</text>
</comment>
<comment type="subcellular location">
    <subcellularLocation>
        <location evidence="3 16">Cytoplasm</location>
    </subcellularLocation>
</comment>
<dbReference type="SUPFAM" id="SSF53067">
    <property type="entry name" value="Actin-like ATPase domain"/>
    <property type="match status" value="2"/>
</dbReference>
<keyword evidence="7 16" id="KW-0963">Cytoplasm</keyword>
<keyword evidence="11 16" id="KW-0067">ATP-binding</keyword>
<keyword evidence="8 16" id="KW-0808">Transferase</keyword>
<evidence type="ECO:0000256" key="2">
    <source>
        <dbReference type="ARBA" id="ARBA00001958"/>
    </source>
</evidence>
<dbReference type="HAMAP" id="MF_01274">
    <property type="entry name" value="Pantothen_kinase_3"/>
    <property type="match status" value="1"/>
</dbReference>
<proteinExistence type="inferred from homology"/>
<protein>
    <recommendedName>
        <fullName evidence="15 16">Type III pantothenate kinase</fullName>
        <ecNumber evidence="6 16">2.7.1.33</ecNumber>
    </recommendedName>
    <alternativeName>
        <fullName evidence="16">PanK-III</fullName>
    </alternativeName>
    <alternativeName>
        <fullName evidence="16">Pantothenic acid kinase</fullName>
    </alternativeName>
</protein>
<dbReference type="AlphaFoldDB" id="A0A329R1G3"/>
<feature type="binding site" evidence="16">
    <location>
        <position position="182"/>
    </location>
    <ligand>
        <name>substrate</name>
    </ligand>
</feature>
<comment type="cofactor">
    <cofactor evidence="2">
        <name>K(+)</name>
        <dbReference type="ChEBI" id="CHEBI:29103"/>
    </cofactor>
</comment>
<evidence type="ECO:0000256" key="7">
    <source>
        <dbReference type="ARBA" id="ARBA00022490"/>
    </source>
</evidence>
<dbReference type="GO" id="GO:0005524">
    <property type="term" value="F:ATP binding"/>
    <property type="evidence" value="ECO:0007669"/>
    <property type="project" value="UniProtKB-UniRule"/>
</dbReference>
<dbReference type="Pfam" id="PF03309">
    <property type="entry name" value="Pan_kinase"/>
    <property type="match status" value="1"/>
</dbReference>
<evidence type="ECO:0000313" key="18">
    <source>
        <dbReference type="Proteomes" id="UP000250462"/>
    </source>
</evidence>
<comment type="similarity">
    <text evidence="14 16">Belongs to the type III pantothenate kinase family.</text>
</comment>
<evidence type="ECO:0000256" key="12">
    <source>
        <dbReference type="ARBA" id="ARBA00022958"/>
    </source>
</evidence>
<dbReference type="InterPro" id="IPR043129">
    <property type="entry name" value="ATPase_NBD"/>
</dbReference>
<evidence type="ECO:0000256" key="1">
    <source>
        <dbReference type="ARBA" id="ARBA00001206"/>
    </source>
</evidence>
<dbReference type="NCBIfam" id="TIGR00671">
    <property type="entry name" value="baf"/>
    <property type="match status" value="1"/>
</dbReference>
<evidence type="ECO:0000256" key="13">
    <source>
        <dbReference type="ARBA" id="ARBA00022993"/>
    </source>
</evidence>
<keyword evidence="9 16" id="KW-0547">Nucleotide-binding</keyword>
<name>A0A329R1G3_9ACTN</name>
<dbReference type="PANTHER" id="PTHR34265:SF1">
    <property type="entry name" value="TYPE III PANTOTHENATE KINASE"/>
    <property type="match status" value="1"/>
</dbReference>
<dbReference type="Gene3D" id="3.30.420.40">
    <property type="match status" value="2"/>
</dbReference>
<dbReference type="RefSeq" id="WP_112256992.1">
    <property type="nucleotide sequence ID" value="NZ_QMIG01000002.1"/>
</dbReference>
<comment type="catalytic activity">
    <reaction evidence="1 16">
        <text>(R)-pantothenate + ATP = (R)-4'-phosphopantothenate + ADP + H(+)</text>
        <dbReference type="Rhea" id="RHEA:16373"/>
        <dbReference type="ChEBI" id="CHEBI:10986"/>
        <dbReference type="ChEBI" id="CHEBI:15378"/>
        <dbReference type="ChEBI" id="CHEBI:29032"/>
        <dbReference type="ChEBI" id="CHEBI:30616"/>
        <dbReference type="ChEBI" id="CHEBI:456216"/>
        <dbReference type="EC" id="2.7.1.33"/>
    </reaction>
</comment>
<feature type="binding site" evidence="16">
    <location>
        <begin position="6"/>
        <end position="13"/>
    </location>
    <ligand>
        <name>ATP</name>
        <dbReference type="ChEBI" id="CHEBI:30616"/>
    </ligand>
</feature>
<dbReference type="GO" id="GO:0005737">
    <property type="term" value="C:cytoplasm"/>
    <property type="evidence" value="ECO:0007669"/>
    <property type="project" value="UniProtKB-SubCell"/>
</dbReference>
<comment type="cofactor">
    <cofactor evidence="16">
        <name>NH4(+)</name>
        <dbReference type="ChEBI" id="CHEBI:28938"/>
    </cofactor>
    <cofactor evidence="16">
        <name>K(+)</name>
        <dbReference type="ChEBI" id="CHEBI:29103"/>
    </cofactor>
    <text evidence="16">A monovalent cation. Ammonium or potassium.</text>
</comment>
<evidence type="ECO:0000256" key="6">
    <source>
        <dbReference type="ARBA" id="ARBA00012102"/>
    </source>
</evidence>
<comment type="caution">
    <text evidence="17">The sequence shown here is derived from an EMBL/GenBank/DDBJ whole genome shotgun (WGS) entry which is preliminary data.</text>
</comment>
<keyword evidence="18" id="KW-1185">Reference proteome</keyword>
<dbReference type="NCBIfam" id="NF009845">
    <property type="entry name" value="PRK13318.1-3"/>
    <property type="match status" value="1"/>
</dbReference>
<reference evidence="17 18" key="1">
    <citation type="submission" date="2018-06" db="EMBL/GenBank/DDBJ databases">
        <title>Phytoactinopolyspora halophila sp. nov., a novel halophilic actinomycete isolated from a saline soil in China.</title>
        <authorList>
            <person name="Tang S.-K."/>
        </authorList>
    </citation>
    <scope>NUCLEOTIDE SEQUENCE [LARGE SCALE GENOMIC DNA]</scope>
    <source>
        <strain evidence="17 18">YIM 96934</strain>
    </source>
</reference>
<keyword evidence="12 16" id="KW-0630">Potassium</keyword>
<evidence type="ECO:0000313" key="17">
    <source>
        <dbReference type="EMBL" id="RAW18036.1"/>
    </source>
</evidence>
<evidence type="ECO:0000256" key="4">
    <source>
        <dbReference type="ARBA" id="ARBA00005225"/>
    </source>
</evidence>
<comment type="caution">
    <text evidence="16">Lacks conserved residue(s) required for the propagation of feature annotation.</text>
</comment>
<organism evidence="17 18">
    <name type="scientific">Phytoactinopolyspora halophila</name>
    <dbReference type="NCBI Taxonomy" id="1981511"/>
    <lineage>
        <taxon>Bacteria</taxon>
        <taxon>Bacillati</taxon>
        <taxon>Actinomycetota</taxon>
        <taxon>Actinomycetes</taxon>
        <taxon>Jiangellales</taxon>
        <taxon>Jiangellaceae</taxon>
        <taxon>Phytoactinopolyspora</taxon>
    </lineage>
</organism>
<feature type="binding site" evidence="16">
    <location>
        <begin position="105"/>
        <end position="108"/>
    </location>
    <ligand>
        <name>substrate</name>
    </ligand>
</feature>
<comment type="subunit">
    <text evidence="5 16">Homodimer.</text>
</comment>
<dbReference type="EMBL" id="QMIG01000002">
    <property type="protein sequence ID" value="RAW18036.1"/>
    <property type="molecule type" value="Genomic_DNA"/>
</dbReference>
<evidence type="ECO:0000256" key="9">
    <source>
        <dbReference type="ARBA" id="ARBA00022741"/>
    </source>
</evidence>
<feature type="binding site" evidence="16">
    <location>
        <position position="130"/>
    </location>
    <ligand>
        <name>ATP</name>
        <dbReference type="ChEBI" id="CHEBI:30616"/>
    </ligand>
</feature>
<dbReference type="PANTHER" id="PTHR34265">
    <property type="entry name" value="TYPE III PANTOTHENATE KINASE"/>
    <property type="match status" value="1"/>
</dbReference>
<dbReference type="EC" id="2.7.1.33" evidence="6 16"/>
<dbReference type="InterPro" id="IPR004619">
    <property type="entry name" value="Type_III_PanK"/>
</dbReference>
<gene>
    <name evidence="16" type="primary">coaX</name>
    <name evidence="17" type="ORF">DPM12_04185</name>
</gene>
<evidence type="ECO:0000256" key="15">
    <source>
        <dbReference type="ARBA" id="ARBA00040883"/>
    </source>
</evidence>
<feature type="active site" description="Proton acceptor" evidence="16">
    <location>
        <position position="107"/>
    </location>
</feature>
<evidence type="ECO:0000256" key="8">
    <source>
        <dbReference type="ARBA" id="ARBA00022679"/>
    </source>
</evidence>
<dbReference type="Proteomes" id="UP000250462">
    <property type="component" value="Unassembled WGS sequence"/>
</dbReference>
<keyword evidence="13 16" id="KW-0173">Coenzyme A biosynthesis</keyword>